<feature type="transmembrane region" description="Helical" evidence="5">
    <location>
        <begin position="79"/>
        <end position="97"/>
    </location>
</feature>
<keyword evidence="2 5" id="KW-0812">Transmembrane</keyword>
<dbReference type="VEuPathDB" id="FungiDB:jhhlp_002680"/>
<dbReference type="Proteomes" id="UP000233524">
    <property type="component" value="Unassembled WGS sequence"/>
</dbReference>
<proteinExistence type="predicted"/>
<comment type="subcellular location">
    <subcellularLocation>
        <location evidence="1">Membrane</location>
        <topology evidence="1">Multi-pass membrane protein</topology>
    </subcellularLocation>
</comment>
<feature type="transmembrane region" description="Helical" evidence="5">
    <location>
        <begin position="530"/>
        <end position="549"/>
    </location>
</feature>
<evidence type="ECO:0008006" key="8">
    <source>
        <dbReference type="Google" id="ProtNLM"/>
    </source>
</evidence>
<name>A0A2N3NEY1_9PEZI</name>
<dbReference type="InParanoid" id="A0A2N3NEY1"/>
<sequence length="692" mass="76114">MSSVDFPPSRPRQQQRTLLEELQEEIVDPDEIVTDAPADQFKLGYLDVTCLVLNRIIGTGIFNSPSRVVTGTNNTGASLFFWFAGILYGLSGAHVYVEYGLNVPRYVIDGIEQNVPRSGGDLNYLQYVYRKPRYRKDTVLFFACLYGIAFICLGNMAGNSISFAIRALQAANPGTASEEFSSGAVRGIAIAVAAITCFIHTISRRGGIFLNNVLAIIKVGILLLIIATAIAVAAGGFHDQSGAEVPNYIGHNTGRENSFKYISDKASGEANGYAQAFLSIVFAFSGFDQPNYVLGEIKRPRRTFPLGMMTAISIISVLYMSVNICYMVVVPKEAQIQGNMAQQFFQRTFGVLGNSETGERVLNAFLAISSLGNIIVMTYTASRMKQEIAKEGFLPFAKFFAQERDFSLGRLLKWFQARGYFTTILGHKWFSPETHTEKTPVGALLLHFMSCLVLIAATSKLQADDSYVVLSSASAYLFPAFFGLLLALGILILRFGTPPTTAPISTPHHPAIPGTQYSSKRTWTEMTDRSVNPTLSVICAVIYLLGNAYPIITSWVPPSDRFGHTNVSWFVVPCISCGVLIFASLWFLGFLARAKRREHRRHQEFVVERYPEFELAEGDDGFQGGEDSDEARRKAGGLILVHETVSLLWKGRDTMELGRMMAGGGNGVQKEVPQAFVNPNPFAGTDFEGMGR</sequence>
<keyword evidence="3 5" id="KW-1133">Transmembrane helix</keyword>
<evidence type="ECO:0000313" key="6">
    <source>
        <dbReference type="EMBL" id="PKS10922.1"/>
    </source>
</evidence>
<evidence type="ECO:0000256" key="4">
    <source>
        <dbReference type="ARBA" id="ARBA00023136"/>
    </source>
</evidence>
<feature type="transmembrane region" description="Helical" evidence="5">
    <location>
        <begin position="306"/>
        <end position="329"/>
    </location>
</feature>
<keyword evidence="4 5" id="KW-0472">Membrane</keyword>
<dbReference type="GO" id="GO:0015179">
    <property type="term" value="F:L-amino acid transmembrane transporter activity"/>
    <property type="evidence" value="ECO:0007669"/>
    <property type="project" value="TreeGrafter"/>
</dbReference>
<dbReference type="PANTHER" id="PTHR11785:SF382">
    <property type="entry name" value="LOW-AFFINITY METHIONINE PERMEASE"/>
    <property type="match status" value="1"/>
</dbReference>
<evidence type="ECO:0000256" key="2">
    <source>
        <dbReference type="ARBA" id="ARBA00022692"/>
    </source>
</evidence>
<feature type="transmembrane region" description="Helical" evidence="5">
    <location>
        <begin position="185"/>
        <end position="203"/>
    </location>
</feature>
<evidence type="ECO:0000256" key="3">
    <source>
        <dbReference type="ARBA" id="ARBA00022989"/>
    </source>
</evidence>
<dbReference type="InterPro" id="IPR002293">
    <property type="entry name" value="AA/rel_permease1"/>
</dbReference>
<dbReference type="AlphaFoldDB" id="A0A2N3NEY1"/>
<dbReference type="Pfam" id="PF13520">
    <property type="entry name" value="AA_permease_2"/>
    <property type="match status" value="1"/>
</dbReference>
<dbReference type="STRING" id="41688.A0A2N3NEY1"/>
<accession>A0A2N3NEY1</accession>
<dbReference type="InterPro" id="IPR050598">
    <property type="entry name" value="AminoAcid_Transporter"/>
</dbReference>
<feature type="transmembrane region" description="Helical" evidence="5">
    <location>
        <begin position="569"/>
        <end position="592"/>
    </location>
</feature>
<gene>
    <name evidence="6" type="ORF">jhhlp_002680</name>
</gene>
<organism evidence="6 7">
    <name type="scientific">Lomentospora prolificans</name>
    <dbReference type="NCBI Taxonomy" id="41688"/>
    <lineage>
        <taxon>Eukaryota</taxon>
        <taxon>Fungi</taxon>
        <taxon>Dikarya</taxon>
        <taxon>Ascomycota</taxon>
        <taxon>Pezizomycotina</taxon>
        <taxon>Sordariomycetes</taxon>
        <taxon>Hypocreomycetidae</taxon>
        <taxon>Microascales</taxon>
        <taxon>Microascaceae</taxon>
        <taxon>Lomentospora</taxon>
    </lineage>
</organism>
<feature type="transmembrane region" description="Helical" evidence="5">
    <location>
        <begin position="473"/>
        <end position="493"/>
    </location>
</feature>
<protein>
    <recommendedName>
        <fullName evidence="8">Amino acid permease/ SLC12A domain-containing protein</fullName>
    </recommendedName>
</protein>
<reference evidence="6 7" key="1">
    <citation type="journal article" date="2017" name="G3 (Bethesda)">
        <title>First Draft Genome Sequence of the Pathogenic Fungus Lomentospora prolificans (Formerly Scedosporium prolificans).</title>
        <authorList>
            <person name="Luo R."/>
            <person name="Zimin A."/>
            <person name="Workman R."/>
            <person name="Fan Y."/>
            <person name="Pertea G."/>
            <person name="Grossman N."/>
            <person name="Wear M.P."/>
            <person name="Jia B."/>
            <person name="Miller H."/>
            <person name="Casadevall A."/>
            <person name="Timp W."/>
            <person name="Zhang S.X."/>
            <person name="Salzberg S.L."/>
        </authorList>
    </citation>
    <scope>NUCLEOTIDE SEQUENCE [LARGE SCALE GENOMIC DNA]</scope>
    <source>
        <strain evidence="6 7">JHH-5317</strain>
    </source>
</reference>
<dbReference type="GO" id="GO:0016020">
    <property type="term" value="C:membrane"/>
    <property type="evidence" value="ECO:0007669"/>
    <property type="project" value="UniProtKB-SubCell"/>
</dbReference>
<feature type="transmembrane region" description="Helical" evidence="5">
    <location>
        <begin position="215"/>
        <end position="237"/>
    </location>
</feature>
<comment type="caution">
    <text evidence="6">The sequence shown here is derived from an EMBL/GenBank/DDBJ whole genome shotgun (WGS) entry which is preliminary data.</text>
</comment>
<dbReference type="EMBL" id="NLAX01000008">
    <property type="protein sequence ID" value="PKS10922.1"/>
    <property type="molecule type" value="Genomic_DNA"/>
</dbReference>
<dbReference type="PANTHER" id="PTHR11785">
    <property type="entry name" value="AMINO ACID TRANSPORTER"/>
    <property type="match status" value="1"/>
</dbReference>
<evidence type="ECO:0000256" key="1">
    <source>
        <dbReference type="ARBA" id="ARBA00004141"/>
    </source>
</evidence>
<feature type="transmembrane region" description="Helical" evidence="5">
    <location>
        <begin position="139"/>
        <end position="165"/>
    </location>
</feature>
<keyword evidence="7" id="KW-1185">Reference proteome</keyword>
<evidence type="ECO:0000313" key="7">
    <source>
        <dbReference type="Proteomes" id="UP000233524"/>
    </source>
</evidence>
<evidence type="ECO:0000256" key="5">
    <source>
        <dbReference type="SAM" id="Phobius"/>
    </source>
</evidence>
<feature type="transmembrane region" description="Helical" evidence="5">
    <location>
        <begin position="441"/>
        <end position="461"/>
    </location>
</feature>
<dbReference type="OrthoDB" id="5982228at2759"/>
<dbReference type="Gene3D" id="1.20.1740.10">
    <property type="entry name" value="Amino acid/polyamine transporter I"/>
    <property type="match status" value="1"/>
</dbReference>